<dbReference type="PANTHER" id="PTHR44688">
    <property type="entry name" value="DNA-BINDING TRANSCRIPTIONAL ACTIVATOR DEVR_DOSR"/>
    <property type="match status" value="1"/>
</dbReference>
<dbReference type="AlphaFoldDB" id="A0A7W2JFT4"/>
<dbReference type="GO" id="GO:0006355">
    <property type="term" value="P:regulation of DNA-templated transcription"/>
    <property type="evidence" value="ECO:0007669"/>
    <property type="project" value="InterPro"/>
</dbReference>
<name>A0A7W2JFT4_9PSED</name>
<keyword evidence="1" id="KW-0805">Transcription regulation</keyword>
<dbReference type="Proteomes" id="UP000556620">
    <property type="component" value="Unassembled WGS sequence"/>
</dbReference>
<feature type="domain" description="HTH luxR-type" evidence="4">
    <location>
        <begin position="124"/>
        <end position="187"/>
    </location>
</feature>
<dbReference type="RefSeq" id="WP_182366294.1">
    <property type="nucleotide sequence ID" value="NZ_JACGCU010000003.1"/>
</dbReference>
<evidence type="ECO:0000259" key="4">
    <source>
        <dbReference type="PROSITE" id="PS50043"/>
    </source>
</evidence>
<dbReference type="CDD" id="cd00130">
    <property type="entry name" value="PAS"/>
    <property type="match status" value="1"/>
</dbReference>
<comment type="caution">
    <text evidence="5">The sequence shown here is derived from an EMBL/GenBank/DDBJ whole genome shotgun (WGS) entry which is preliminary data.</text>
</comment>
<dbReference type="PROSITE" id="PS00622">
    <property type="entry name" value="HTH_LUXR_1"/>
    <property type="match status" value="1"/>
</dbReference>
<evidence type="ECO:0000313" key="5">
    <source>
        <dbReference type="EMBL" id="MBA6058155.1"/>
    </source>
</evidence>
<dbReference type="PROSITE" id="PS50043">
    <property type="entry name" value="HTH_LUXR_2"/>
    <property type="match status" value="1"/>
</dbReference>
<dbReference type="InterPro" id="IPR000792">
    <property type="entry name" value="Tscrpt_reg_LuxR_C"/>
</dbReference>
<evidence type="ECO:0000256" key="2">
    <source>
        <dbReference type="ARBA" id="ARBA00023125"/>
    </source>
</evidence>
<dbReference type="SUPFAM" id="SSF55785">
    <property type="entry name" value="PYP-like sensor domain (PAS domain)"/>
    <property type="match status" value="1"/>
</dbReference>
<dbReference type="PRINTS" id="PR00038">
    <property type="entry name" value="HTHLUXR"/>
</dbReference>
<dbReference type="CDD" id="cd06170">
    <property type="entry name" value="LuxR_C_like"/>
    <property type="match status" value="1"/>
</dbReference>
<keyword evidence="2" id="KW-0238">DNA-binding</keyword>
<dbReference type="InterPro" id="IPR016032">
    <property type="entry name" value="Sig_transdc_resp-reg_C-effctor"/>
</dbReference>
<keyword evidence="3" id="KW-0804">Transcription</keyword>
<organism evidence="5 6">
    <name type="scientific">Pseudomonas juntendi</name>
    <dbReference type="NCBI Taxonomy" id="2666183"/>
    <lineage>
        <taxon>Bacteria</taxon>
        <taxon>Pseudomonadati</taxon>
        <taxon>Pseudomonadota</taxon>
        <taxon>Gammaproteobacteria</taxon>
        <taxon>Pseudomonadales</taxon>
        <taxon>Pseudomonadaceae</taxon>
        <taxon>Pseudomonas</taxon>
    </lineage>
</organism>
<dbReference type="InterPro" id="IPR036388">
    <property type="entry name" value="WH-like_DNA-bd_sf"/>
</dbReference>
<dbReference type="SMART" id="SM00421">
    <property type="entry name" value="HTH_LUXR"/>
    <property type="match status" value="1"/>
</dbReference>
<dbReference type="GO" id="GO:0003677">
    <property type="term" value="F:DNA binding"/>
    <property type="evidence" value="ECO:0007669"/>
    <property type="project" value="UniProtKB-KW"/>
</dbReference>
<dbReference type="Pfam" id="PF00196">
    <property type="entry name" value="GerE"/>
    <property type="match status" value="1"/>
</dbReference>
<dbReference type="InterPro" id="IPR000014">
    <property type="entry name" value="PAS"/>
</dbReference>
<protein>
    <submittedName>
        <fullName evidence="5">PAS and helix-turn-helix domain-containing protein</fullName>
    </submittedName>
</protein>
<gene>
    <name evidence="5" type="ORF">H4C44_03045</name>
</gene>
<dbReference type="Gene3D" id="3.30.450.20">
    <property type="entry name" value="PAS domain"/>
    <property type="match status" value="1"/>
</dbReference>
<evidence type="ECO:0000256" key="1">
    <source>
        <dbReference type="ARBA" id="ARBA00023015"/>
    </source>
</evidence>
<proteinExistence type="predicted"/>
<evidence type="ECO:0000313" key="6">
    <source>
        <dbReference type="Proteomes" id="UP000556620"/>
    </source>
</evidence>
<dbReference type="SUPFAM" id="SSF46894">
    <property type="entry name" value="C-terminal effector domain of the bipartite response regulators"/>
    <property type="match status" value="1"/>
</dbReference>
<dbReference type="EMBL" id="JACGCU010000003">
    <property type="protein sequence ID" value="MBA6058155.1"/>
    <property type="molecule type" value="Genomic_DNA"/>
</dbReference>
<sequence length="187" mass="21264">MKQSQSGIEYGELFIHLPVAVIVARDRVMVDCNDRALDLFRAERGDIINRSFAVLYPEEKDFESAGRRIEPLLARQVVFTDDRIMRRLDGSHFWVTVRGYAFNRENPYELAAWAFVDLSPTDRDNPVAASLTKRERDVAALVIGGATSKEIGKELQISPRTVDIHRANLLKKYSVNTTSDLIKKLID</sequence>
<reference evidence="5 6" key="1">
    <citation type="submission" date="2020-07" db="EMBL/GenBank/DDBJ databases">
        <title>Diversity of carbapenemase encoding genes among Pseudomonas putida group clinical isolates in a tertiary Brazilian hospital.</title>
        <authorList>
            <person name="Alberto-Lei F."/>
            <person name="Nodari C.S."/>
            <person name="Streling A.P."/>
            <person name="Paulino J.T."/>
            <person name="Bessa-Neto F.O."/>
            <person name="Cayo R."/>
            <person name="Gales A.C."/>
        </authorList>
    </citation>
    <scope>NUCLEOTIDE SEQUENCE [LARGE SCALE GENOMIC DNA]</scope>
    <source>
        <strain evidence="5 6">14535</strain>
    </source>
</reference>
<dbReference type="Gene3D" id="1.10.10.10">
    <property type="entry name" value="Winged helix-like DNA-binding domain superfamily/Winged helix DNA-binding domain"/>
    <property type="match status" value="1"/>
</dbReference>
<dbReference type="PANTHER" id="PTHR44688:SF16">
    <property type="entry name" value="DNA-BINDING TRANSCRIPTIONAL ACTIVATOR DEVR_DOSR"/>
    <property type="match status" value="1"/>
</dbReference>
<dbReference type="InterPro" id="IPR035965">
    <property type="entry name" value="PAS-like_dom_sf"/>
</dbReference>
<evidence type="ECO:0000256" key="3">
    <source>
        <dbReference type="ARBA" id="ARBA00023163"/>
    </source>
</evidence>
<accession>A0A7W2JFT4</accession>
<dbReference type="Pfam" id="PF13426">
    <property type="entry name" value="PAS_9"/>
    <property type="match status" value="1"/>
</dbReference>